<evidence type="ECO:0000256" key="4">
    <source>
        <dbReference type="SAM" id="MobiDB-lite"/>
    </source>
</evidence>
<dbReference type="InterPro" id="IPR029058">
    <property type="entry name" value="AB_hydrolase_fold"/>
</dbReference>
<organism evidence="8 9">
    <name type="scientific">Streptomyces anatolicus</name>
    <dbReference type="NCBI Taxonomy" id="2675858"/>
    <lineage>
        <taxon>Bacteria</taxon>
        <taxon>Bacillati</taxon>
        <taxon>Actinomycetota</taxon>
        <taxon>Actinomycetes</taxon>
        <taxon>Kitasatosporales</taxon>
        <taxon>Streptomycetaceae</taxon>
        <taxon>Streptomyces</taxon>
    </lineage>
</organism>
<dbReference type="PANTHER" id="PTHR43248">
    <property type="entry name" value="2-SUCCINYL-6-HYDROXY-2,4-CYCLOHEXADIENE-1-CARBOXYLATE SYNTHASE"/>
    <property type="match status" value="1"/>
</dbReference>
<dbReference type="Proteomes" id="UP001197114">
    <property type="component" value="Unassembled WGS sequence"/>
</dbReference>
<feature type="signal peptide" evidence="5">
    <location>
        <begin position="1"/>
        <end position="30"/>
    </location>
</feature>
<comment type="caution">
    <text evidence="8">The sequence shown here is derived from an EMBL/GenBank/DDBJ whole genome shotgun (WGS) entry which is preliminary data.</text>
</comment>
<feature type="domain" description="AB hydrolase-1" evidence="6">
    <location>
        <begin position="115"/>
        <end position="273"/>
    </location>
</feature>
<keyword evidence="2 5" id="KW-0732">Signal</keyword>
<dbReference type="InterPro" id="IPR000073">
    <property type="entry name" value="AB_hydrolase_1"/>
</dbReference>
<evidence type="ECO:0000256" key="2">
    <source>
        <dbReference type="ARBA" id="ARBA00022729"/>
    </source>
</evidence>
<dbReference type="InterPro" id="IPR051601">
    <property type="entry name" value="Serine_prot/Carboxylest_S33"/>
</dbReference>
<keyword evidence="3 8" id="KW-0378">Hydrolase</keyword>
<keyword evidence="9" id="KW-1185">Reference proteome</keyword>
<dbReference type="PROSITE" id="PS51257">
    <property type="entry name" value="PROKAR_LIPOPROTEIN"/>
    <property type="match status" value="1"/>
</dbReference>
<name>A0ABS6YSZ3_9ACTN</name>
<evidence type="ECO:0000313" key="9">
    <source>
        <dbReference type="Proteomes" id="UP001197114"/>
    </source>
</evidence>
<dbReference type="EMBL" id="WMBF01000267">
    <property type="protein sequence ID" value="MBW5424104.1"/>
    <property type="molecule type" value="Genomic_DNA"/>
</dbReference>
<dbReference type="GO" id="GO:0016787">
    <property type="term" value="F:hydrolase activity"/>
    <property type="evidence" value="ECO:0007669"/>
    <property type="project" value="UniProtKB-KW"/>
</dbReference>
<dbReference type="Pfam" id="PF00561">
    <property type="entry name" value="Abhydrolase_1"/>
    <property type="match status" value="1"/>
</dbReference>
<dbReference type="Pfam" id="PF08386">
    <property type="entry name" value="Abhydrolase_4"/>
    <property type="match status" value="1"/>
</dbReference>
<evidence type="ECO:0000259" key="6">
    <source>
        <dbReference type="Pfam" id="PF00561"/>
    </source>
</evidence>
<proteinExistence type="inferred from homology"/>
<dbReference type="InterPro" id="IPR013595">
    <property type="entry name" value="Pept_S33_TAP-like_C"/>
</dbReference>
<feature type="region of interest" description="Disordered" evidence="4">
    <location>
        <begin position="371"/>
        <end position="401"/>
    </location>
</feature>
<evidence type="ECO:0000256" key="1">
    <source>
        <dbReference type="ARBA" id="ARBA00010088"/>
    </source>
</evidence>
<evidence type="ECO:0000256" key="3">
    <source>
        <dbReference type="ARBA" id="ARBA00022801"/>
    </source>
</evidence>
<dbReference type="PANTHER" id="PTHR43248:SF29">
    <property type="entry name" value="TRIPEPTIDYL AMINOPEPTIDASE"/>
    <property type="match status" value="1"/>
</dbReference>
<feature type="chain" id="PRO_5045684433" evidence="5">
    <location>
        <begin position="31"/>
        <end position="540"/>
    </location>
</feature>
<reference evidence="8 9" key="1">
    <citation type="submission" date="2019-11" db="EMBL/GenBank/DDBJ databases">
        <authorList>
            <person name="Ay H."/>
        </authorList>
    </citation>
    <scope>NUCLEOTIDE SEQUENCE [LARGE SCALE GENOMIC DNA]</scope>
    <source>
        <strain evidence="8 9">BG9H</strain>
    </source>
</reference>
<sequence length="540" mass="57113">MPGRPAMTFRHPVRATVATAVTAACATALAVPAHPVPAHPTPANPVPAAHAGPQQHRVRWLACDQVLDPAPPIDPDVADCAVRQVPRDHARPDAGTLDVVMLRRRASDPARRLGTLFVNPGGPGQSGLHFAYRAEKYLSAEVLARYDVVGFDPRGTGQSAAVRCFTSQEAADTALAGKREAPLRRAEVRATLRAARAYTDACARDGGPLLAHMTTADVARDLDLLREGVGAKRLNFAGFSYGSLIGATYANLFPGHTGALILDGNIDPLLRMTDGAEYDRQRAVGAERALTAFLRACAAASGRCAFGDGEPAAAFAAIRQRLRHGPLTLPDGTTVDFGGFGAQVFGRLSAGDLTGLARYLTTVRTAAAKDTRAPAAGPARGTAQVAPGKSTPYRGNDSGNAVNCGEKPYRLPARAWPALAERWERESPTFGRRRAFDALPCATWPVRAGSGTAPYSGPWDRPTGRTALVIGNRHDPDTPYAFAERMAARLADARLLTADMYGHTAMGANRCVDELATRYLTEHEVPPTDTACPAGAPPFG</sequence>
<evidence type="ECO:0000256" key="5">
    <source>
        <dbReference type="SAM" id="SignalP"/>
    </source>
</evidence>
<evidence type="ECO:0000313" key="8">
    <source>
        <dbReference type="EMBL" id="MBW5424104.1"/>
    </source>
</evidence>
<dbReference type="SUPFAM" id="SSF53474">
    <property type="entry name" value="alpha/beta-Hydrolases"/>
    <property type="match status" value="1"/>
</dbReference>
<dbReference type="RefSeq" id="WP_219690568.1">
    <property type="nucleotide sequence ID" value="NZ_WMBF01000267.1"/>
</dbReference>
<evidence type="ECO:0000259" key="7">
    <source>
        <dbReference type="Pfam" id="PF08386"/>
    </source>
</evidence>
<accession>A0ABS6YSZ3</accession>
<feature type="compositionally biased region" description="Low complexity" evidence="4">
    <location>
        <begin position="373"/>
        <end position="383"/>
    </location>
</feature>
<feature type="domain" description="Peptidase S33 tripeptidyl aminopeptidase-like C-terminal" evidence="7">
    <location>
        <begin position="428"/>
        <end position="532"/>
    </location>
</feature>
<gene>
    <name evidence="8" type="ORF">GKQ77_21470</name>
</gene>
<protein>
    <submittedName>
        <fullName evidence="8">Alpha/beta fold hydrolase</fullName>
    </submittedName>
</protein>
<dbReference type="Gene3D" id="3.40.50.1820">
    <property type="entry name" value="alpha/beta hydrolase"/>
    <property type="match status" value="1"/>
</dbReference>
<comment type="similarity">
    <text evidence="1">Belongs to the peptidase S33 family.</text>
</comment>